<dbReference type="InterPro" id="IPR044230">
    <property type="entry name" value="GTF3C4"/>
</dbReference>
<proteinExistence type="predicted"/>
<sequence>MLEPLELQVFPSSYNCISWSEDGEIALAAGEYVQVLTPKPPSRRETNGAAPRFLATDWHQTRFRANVFTINEWPIMFPQPRDQFSIGVEQSMSTVVSTAWSPPGLVKHRRSVLAVLTSNQVLSIYAYAGVSGKWTRVAVVNKALEDHFRENVKPETPKTRKSSIRSFSWTPPLTIPAQDQLDPGPESRWGIPLLAVATDANDVAFVQLHRVSGQQGSSDSLHCELVSVVSLRDVVGYDQKLYPNSLLASALRSEIKILSMASGPWLYEAHQGEGSGEGTWSAVLNVAGVQGTKLRVAKLRVGIEPQVPSSGNEPHYKLSFNADENTTVLIDHTDELQLTGPVEYIHEIGTGKISIAVGAVAALAVVGLSEDAYRGETAASVHSHVYPLSNTTADITEQTETQHYERISGMTVAIHPELKTPILHFGTIGGYGATKAFMDGQEAEAPSRAPWKDPIEDIRERFDIDHDLGGLAVSRLWGLTSVQGLVAMVVTLHPGDMVEYRTSAEDRMTVLFSTPNGQPAQIESIPFFRGNPAVFPGFLNEHHDVVLRYIFRFGNGAKQALSPKVLYAAACCAIVQSQNGELLSNAREVLQSLAATHGVDMTDEIAKCSEPGSFIDAKPAGLLDAVNGEIFERCDVCGSGISWDSAQEAQCGNGHVFVRCNLTFLAIQEPGISKFCSRCDREYLDEDLIGPSSEDGLQQSCKILSDVFDTCIYCNGKFRP</sequence>
<dbReference type="InterPro" id="IPR024764">
    <property type="entry name" value="TFIIIC_Znf"/>
</dbReference>
<dbReference type="PANTHER" id="PTHR15496">
    <property type="entry name" value="GENERAL TRANSCRIPTION FACTOR 3C POLYPEPTIDE 4 FAMILY"/>
    <property type="match status" value="1"/>
</dbReference>
<name>A0ABR4H3H9_9EURO</name>
<feature type="domain" description="Transcription factor IIIC putative zinc-finger" evidence="2">
    <location>
        <begin position="627"/>
        <end position="718"/>
    </location>
</feature>
<evidence type="ECO:0000313" key="3">
    <source>
        <dbReference type="EMBL" id="KAL2810008.1"/>
    </source>
</evidence>
<dbReference type="PANTHER" id="PTHR15496:SF2">
    <property type="entry name" value="GENERAL TRANSCRIPTION FACTOR 3C POLYPEPTIDE 4"/>
    <property type="match status" value="1"/>
</dbReference>
<protein>
    <submittedName>
        <fullName evidence="3">Transcription factor IIIC subunit delta N-term-domain-containing protein</fullName>
    </submittedName>
</protein>
<reference evidence="3 4" key="1">
    <citation type="submission" date="2024-07" db="EMBL/GenBank/DDBJ databases">
        <title>Section-level genome sequencing and comparative genomics of Aspergillus sections Usti and Cavernicolus.</title>
        <authorList>
            <consortium name="Lawrence Berkeley National Laboratory"/>
            <person name="Nybo J.L."/>
            <person name="Vesth T.C."/>
            <person name="Theobald S."/>
            <person name="Frisvad J.C."/>
            <person name="Larsen T.O."/>
            <person name="Kjaerboelling I."/>
            <person name="Rothschild-Mancinelli K."/>
            <person name="Lyhne E.K."/>
            <person name="Kogle M.E."/>
            <person name="Barry K."/>
            <person name="Clum A."/>
            <person name="Na H."/>
            <person name="Ledsgaard L."/>
            <person name="Lin J."/>
            <person name="Lipzen A."/>
            <person name="Kuo A."/>
            <person name="Riley R."/>
            <person name="Mondo S."/>
            <person name="Labutti K."/>
            <person name="Haridas S."/>
            <person name="Pangalinan J."/>
            <person name="Salamov A.A."/>
            <person name="Simmons B.A."/>
            <person name="Magnuson J.K."/>
            <person name="Chen J."/>
            <person name="Drula E."/>
            <person name="Henrissat B."/>
            <person name="Wiebenga A."/>
            <person name="Lubbers R.J."/>
            <person name="Gomes A.C."/>
            <person name="Makela M.R."/>
            <person name="Stajich J."/>
            <person name="Grigoriev I.V."/>
            <person name="Mortensen U.H."/>
            <person name="De Vries R.P."/>
            <person name="Baker S.E."/>
            <person name="Andersen M.R."/>
        </authorList>
    </citation>
    <scope>NUCLEOTIDE SEQUENCE [LARGE SCALE GENOMIC DNA]</scope>
    <source>
        <strain evidence="3 4">CBS 588.65</strain>
    </source>
</reference>
<gene>
    <name evidence="3" type="ORF">BJX63DRAFT_330885</name>
</gene>
<evidence type="ECO:0000259" key="1">
    <source>
        <dbReference type="Pfam" id="PF12657"/>
    </source>
</evidence>
<dbReference type="InterPro" id="IPR024761">
    <property type="entry name" value="TFIIIC_delta_N"/>
</dbReference>
<evidence type="ECO:0000259" key="2">
    <source>
        <dbReference type="Pfam" id="PF12660"/>
    </source>
</evidence>
<comment type="caution">
    <text evidence="3">The sequence shown here is derived from an EMBL/GenBank/DDBJ whole genome shotgun (WGS) entry which is preliminary data.</text>
</comment>
<feature type="domain" description="Transcription factor IIIC 90kDa subunit N-terminal" evidence="1">
    <location>
        <begin position="19"/>
        <end position="514"/>
    </location>
</feature>
<dbReference type="EMBL" id="JBFXLT010000078">
    <property type="protein sequence ID" value="KAL2810008.1"/>
    <property type="molecule type" value="Genomic_DNA"/>
</dbReference>
<dbReference type="Pfam" id="PF12660">
    <property type="entry name" value="zf-TFIIIC"/>
    <property type="match status" value="1"/>
</dbReference>
<keyword evidence="4" id="KW-1185">Reference proteome</keyword>
<organism evidence="3 4">
    <name type="scientific">Aspergillus granulosus</name>
    <dbReference type="NCBI Taxonomy" id="176169"/>
    <lineage>
        <taxon>Eukaryota</taxon>
        <taxon>Fungi</taxon>
        <taxon>Dikarya</taxon>
        <taxon>Ascomycota</taxon>
        <taxon>Pezizomycotina</taxon>
        <taxon>Eurotiomycetes</taxon>
        <taxon>Eurotiomycetidae</taxon>
        <taxon>Eurotiales</taxon>
        <taxon>Aspergillaceae</taxon>
        <taxon>Aspergillus</taxon>
        <taxon>Aspergillus subgen. Nidulantes</taxon>
    </lineage>
</organism>
<evidence type="ECO:0000313" key="4">
    <source>
        <dbReference type="Proteomes" id="UP001610334"/>
    </source>
</evidence>
<dbReference type="Pfam" id="PF12657">
    <property type="entry name" value="TFIIIC_delta"/>
    <property type="match status" value="1"/>
</dbReference>
<dbReference type="Proteomes" id="UP001610334">
    <property type="component" value="Unassembled WGS sequence"/>
</dbReference>
<accession>A0ABR4H3H9</accession>